<accession>A0A832I2L8</accession>
<keyword evidence="5" id="KW-0813">Transport</keyword>
<evidence type="ECO:0000256" key="2">
    <source>
        <dbReference type="ARBA" id="ARBA00022692"/>
    </source>
</evidence>
<feature type="transmembrane region" description="Helical" evidence="5">
    <location>
        <begin position="396"/>
        <end position="421"/>
    </location>
</feature>
<evidence type="ECO:0000256" key="1">
    <source>
        <dbReference type="ARBA" id="ARBA00004141"/>
    </source>
</evidence>
<dbReference type="Pfam" id="PF00528">
    <property type="entry name" value="BPD_transp_1"/>
    <property type="match status" value="2"/>
</dbReference>
<dbReference type="PANTHER" id="PTHR42744:SF1">
    <property type="entry name" value="BINDING-PROTEIN-DEPENDENT TRANSPORT SYSTEMS INNER MEMBRANE COMPONENT"/>
    <property type="match status" value="1"/>
</dbReference>
<sequence>MAEPRRDPRWLPIAVVAVFLALAALAHMPQVLRFATDVVPRTPPRFVDLPADAAWSLLRMTVAYVASLAFAWAAGAWAATSPRAGRVILPLLDIAQSVPVLGFFPAAIYLFVRLLGGGRLSLELAACFLIFTSQVWNLAFGVYEGLRTIPSEIRAATDSLGVKGMLRWRTLLVPACVPTLLYNSILSWSNGWYFLIACEIIVVGSSQHDLPGLGSTLASAIAHGDLALAGAALAVLVAIVVALEVFVWRPLRHWSRHYRYDTAGPGEAEDAPFRLPDLGLPALVRGVRAGARALGARVPMARVHRAAAAAAGLAIAVWRWARWPALAALAALAALGVAAAARALAPPWPAESAELPLALALSFLRIAVAYVLALAWILPVTLWLSDRPRGLRALSLAAQIGASIPATAFFPVLVALLVGRLGGMEAISILLALTGMQWYLLFNVLAGVQRVPHDLRESLRALGLGRIAIWRTLVLPACMPSLVTGSVVAWGGAWNALILSEYVVYRDRVYQVPGLGSLLNRATFETGNRTMLLLSLSLLVATVVAFNRLVWARAYRHVHARYRMES</sequence>
<feature type="domain" description="ABC transmembrane type-1" evidence="6">
    <location>
        <begin position="53"/>
        <end position="247"/>
    </location>
</feature>
<dbReference type="InterPro" id="IPR035906">
    <property type="entry name" value="MetI-like_sf"/>
</dbReference>
<gene>
    <name evidence="7" type="ORF">ENR23_09500</name>
</gene>
<dbReference type="GO" id="GO:0005886">
    <property type="term" value="C:plasma membrane"/>
    <property type="evidence" value="ECO:0007669"/>
    <property type="project" value="UniProtKB-SubCell"/>
</dbReference>
<keyword evidence="2 5" id="KW-0812">Transmembrane</keyword>
<feature type="transmembrane region" description="Helical" evidence="5">
    <location>
        <begin position="226"/>
        <end position="248"/>
    </location>
</feature>
<dbReference type="CDD" id="cd06261">
    <property type="entry name" value="TM_PBP2"/>
    <property type="match status" value="2"/>
</dbReference>
<feature type="transmembrane region" description="Helical" evidence="5">
    <location>
        <begin position="57"/>
        <end position="79"/>
    </location>
</feature>
<feature type="transmembrane region" description="Helical" evidence="5">
    <location>
        <begin position="531"/>
        <end position="551"/>
    </location>
</feature>
<proteinExistence type="inferred from homology"/>
<protein>
    <submittedName>
        <fullName evidence="7">ABC transporter permease subunit</fullName>
    </submittedName>
</protein>
<dbReference type="AlphaFoldDB" id="A0A832I2L8"/>
<reference evidence="7" key="1">
    <citation type="journal article" date="2020" name="mSystems">
        <title>Genome- and Community-Level Interaction Insights into Carbon Utilization and Element Cycling Functions of Hydrothermarchaeota in Hydrothermal Sediment.</title>
        <authorList>
            <person name="Zhou Z."/>
            <person name="Liu Y."/>
            <person name="Xu W."/>
            <person name="Pan J."/>
            <person name="Luo Z.H."/>
            <person name="Li M."/>
        </authorList>
    </citation>
    <scope>NUCLEOTIDE SEQUENCE [LARGE SCALE GENOMIC DNA]</scope>
    <source>
        <strain evidence="7">SpSt-381</strain>
    </source>
</reference>
<feature type="transmembrane region" description="Helical" evidence="5">
    <location>
        <begin position="124"/>
        <end position="146"/>
    </location>
</feature>
<dbReference type="PANTHER" id="PTHR42744">
    <property type="entry name" value="BINDING-PROTEIN-DEPENDENT TRANSPORT SYSTEMS INNER MEMBRANE COMPONENT"/>
    <property type="match status" value="1"/>
</dbReference>
<feature type="transmembrane region" description="Helical" evidence="5">
    <location>
        <begin position="427"/>
        <end position="448"/>
    </location>
</feature>
<evidence type="ECO:0000256" key="5">
    <source>
        <dbReference type="RuleBase" id="RU363032"/>
    </source>
</evidence>
<feature type="transmembrane region" description="Helical" evidence="5">
    <location>
        <begin position="325"/>
        <end position="345"/>
    </location>
</feature>
<dbReference type="InterPro" id="IPR000515">
    <property type="entry name" value="MetI-like"/>
</dbReference>
<dbReference type="SUPFAM" id="SSF161098">
    <property type="entry name" value="MetI-like"/>
    <property type="match status" value="2"/>
</dbReference>
<feature type="transmembrane region" description="Helical" evidence="5">
    <location>
        <begin position="469"/>
        <end position="493"/>
    </location>
</feature>
<name>A0A832I2L8_UNCEI</name>
<evidence type="ECO:0000256" key="3">
    <source>
        <dbReference type="ARBA" id="ARBA00022989"/>
    </source>
</evidence>
<dbReference type="GO" id="GO:0055085">
    <property type="term" value="P:transmembrane transport"/>
    <property type="evidence" value="ECO:0007669"/>
    <property type="project" value="InterPro"/>
</dbReference>
<evidence type="ECO:0000259" key="6">
    <source>
        <dbReference type="PROSITE" id="PS50928"/>
    </source>
</evidence>
<dbReference type="Gene3D" id="1.10.3720.10">
    <property type="entry name" value="MetI-like"/>
    <property type="match status" value="2"/>
</dbReference>
<feature type="domain" description="ABC transmembrane type-1" evidence="6">
    <location>
        <begin position="355"/>
        <end position="550"/>
    </location>
</feature>
<feature type="transmembrane region" description="Helical" evidence="5">
    <location>
        <begin position="357"/>
        <end position="384"/>
    </location>
</feature>
<organism evidence="7">
    <name type="scientific">Eiseniibacteriota bacterium</name>
    <dbReference type="NCBI Taxonomy" id="2212470"/>
    <lineage>
        <taxon>Bacteria</taxon>
        <taxon>Candidatus Eiseniibacteriota</taxon>
    </lineage>
</organism>
<feature type="transmembrane region" description="Helical" evidence="5">
    <location>
        <begin position="91"/>
        <end position="112"/>
    </location>
</feature>
<comment type="similarity">
    <text evidence="5">Belongs to the binding-protein-dependent transport system permease family.</text>
</comment>
<comment type="subcellular location">
    <subcellularLocation>
        <location evidence="5">Cell membrane</location>
        <topology evidence="5">Multi-pass membrane protein</topology>
    </subcellularLocation>
    <subcellularLocation>
        <location evidence="1">Membrane</location>
        <topology evidence="1">Multi-pass membrane protein</topology>
    </subcellularLocation>
</comment>
<keyword evidence="3 5" id="KW-1133">Transmembrane helix</keyword>
<dbReference type="PROSITE" id="PS50928">
    <property type="entry name" value="ABC_TM1"/>
    <property type="match status" value="2"/>
</dbReference>
<dbReference type="EMBL" id="DSQF01000019">
    <property type="protein sequence ID" value="HGZ43644.1"/>
    <property type="molecule type" value="Genomic_DNA"/>
</dbReference>
<keyword evidence="4 5" id="KW-0472">Membrane</keyword>
<comment type="caution">
    <text evidence="7">The sequence shown here is derived from an EMBL/GenBank/DDBJ whole genome shotgun (WGS) entry which is preliminary data.</text>
</comment>
<feature type="transmembrane region" description="Helical" evidence="5">
    <location>
        <begin position="166"/>
        <end position="185"/>
    </location>
</feature>
<evidence type="ECO:0000313" key="7">
    <source>
        <dbReference type="EMBL" id="HGZ43644.1"/>
    </source>
</evidence>
<evidence type="ECO:0000256" key="4">
    <source>
        <dbReference type="ARBA" id="ARBA00023136"/>
    </source>
</evidence>